<dbReference type="RefSeq" id="WP_117717915.1">
    <property type="nucleotide sequence ID" value="NZ_JANFZO010000007.1"/>
</dbReference>
<accession>A0A3E4YJT3</accession>
<gene>
    <name evidence="1" type="ORF">DXB99_00365</name>
</gene>
<dbReference type="EMBL" id="QSTP01000001">
    <property type="protein sequence ID" value="RGM75016.1"/>
    <property type="molecule type" value="Genomic_DNA"/>
</dbReference>
<dbReference type="Proteomes" id="UP000260758">
    <property type="component" value="Unassembled WGS sequence"/>
</dbReference>
<comment type="caution">
    <text evidence="1">The sequence shown here is derived from an EMBL/GenBank/DDBJ whole genome shotgun (WGS) entry which is preliminary data.</text>
</comment>
<protein>
    <submittedName>
        <fullName evidence="1">Uncharacterized protein</fullName>
    </submittedName>
</protein>
<name>A0A3E4YJT3_9FIRM</name>
<evidence type="ECO:0000313" key="2">
    <source>
        <dbReference type="Proteomes" id="UP000260758"/>
    </source>
</evidence>
<reference evidence="1 2" key="1">
    <citation type="submission" date="2018-08" db="EMBL/GenBank/DDBJ databases">
        <title>A genome reference for cultivated species of the human gut microbiota.</title>
        <authorList>
            <person name="Zou Y."/>
            <person name="Xue W."/>
            <person name="Luo G."/>
        </authorList>
    </citation>
    <scope>NUCLEOTIDE SEQUENCE [LARGE SCALE GENOMIC DNA]</scope>
    <source>
        <strain evidence="1 2">OM07-13</strain>
    </source>
</reference>
<sequence length="294" mass="33623">MNEYSVNIEVKDGDGKIICSQPYNEFMYGTKNIEIQKVLYGRELYDLLVDGLNVIRYNENGKLILGVILQSDINRTAMQLLGRIAEAIIVRNCNHDAGVNRKYFSIARKKQAKMKTADKFWALGTGLNYTKINYPKIYNPSDTQRDIVWVNDYNELAVMKDGDNYSATSARIAGLQVKASKDGIKYVLPAILADRYDVPIIYFDIENDYHKILNKIYKDTHIDIEYDIIHPREVDPAGYDEFLHYVDLVYAMIDGRLSPEELVVGAGRNDDELMKNALMSTTLSNINKTNRIII</sequence>
<organism evidence="1 2">
    <name type="scientific">Agathobacter rectalis</name>
    <dbReference type="NCBI Taxonomy" id="39491"/>
    <lineage>
        <taxon>Bacteria</taxon>
        <taxon>Bacillati</taxon>
        <taxon>Bacillota</taxon>
        <taxon>Clostridia</taxon>
        <taxon>Lachnospirales</taxon>
        <taxon>Lachnospiraceae</taxon>
        <taxon>Agathobacter</taxon>
    </lineage>
</organism>
<proteinExistence type="predicted"/>
<evidence type="ECO:0000313" key="1">
    <source>
        <dbReference type="EMBL" id="RGM75016.1"/>
    </source>
</evidence>
<dbReference type="AlphaFoldDB" id="A0A3E4YJT3"/>